<evidence type="ECO:0000313" key="2">
    <source>
        <dbReference type="Proteomes" id="UP000053257"/>
    </source>
</evidence>
<dbReference type="EMBL" id="KN840526">
    <property type="protein sequence ID" value="KIP06065.1"/>
    <property type="molecule type" value="Genomic_DNA"/>
</dbReference>
<evidence type="ECO:0000313" key="1">
    <source>
        <dbReference type="EMBL" id="KIP06065.1"/>
    </source>
</evidence>
<reference evidence="1 2" key="1">
    <citation type="journal article" date="2014" name="PLoS Genet.">
        <title>Analysis of the Phlebiopsis gigantea genome, transcriptome and secretome provides insight into its pioneer colonization strategies of wood.</title>
        <authorList>
            <person name="Hori C."/>
            <person name="Ishida T."/>
            <person name="Igarashi K."/>
            <person name="Samejima M."/>
            <person name="Suzuki H."/>
            <person name="Master E."/>
            <person name="Ferreira P."/>
            <person name="Ruiz-Duenas F.J."/>
            <person name="Held B."/>
            <person name="Canessa P."/>
            <person name="Larrondo L.F."/>
            <person name="Schmoll M."/>
            <person name="Druzhinina I.S."/>
            <person name="Kubicek C.P."/>
            <person name="Gaskell J.A."/>
            <person name="Kersten P."/>
            <person name="St John F."/>
            <person name="Glasner J."/>
            <person name="Sabat G."/>
            <person name="Splinter BonDurant S."/>
            <person name="Syed K."/>
            <person name="Yadav J."/>
            <person name="Mgbeahuruike A.C."/>
            <person name="Kovalchuk A."/>
            <person name="Asiegbu F.O."/>
            <person name="Lackner G."/>
            <person name="Hoffmeister D."/>
            <person name="Rencoret J."/>
            <person name="Gutierrez A."/>
            <person name="Sun H."/>
            <person name="Lindquist E."/>
            <person name="Barry K."/>
            <person name="Riley R."/>
            <person name="Grigoriev I.V."/>
            <person name="Henrissat B."/>
            <person name="Kues U."/>
            <person name="Berka R.M."/>
            <person name="Martinez A.T."/>
            <person name="Covert S.F."/>
            <person name="Blanchette R.A."/>
            <person name="Cullen D."/>
        </authorList>
    </citation>
    <scope>NUCLEOTIDE SEQUENCE [LARGE SCALE GENOMIC DNA]</scope>
    <source>
        <strain evidence="1 2">11061_1 CR5-6</strain>
    </source>
</reference>
<dbReference type="Proteomes" id="UP000053257">
    <property type="component" value="Unassembled WGS sequence"/>
</dbReference>
<gene>
    <name evidence="1" type="ORF">PHLGIDRAFT_119263</name>
</gene>
<proteinExistence type="predicted"/>
<dbReference type="AlphaFoldDB" id="A0A0C3S9C0"/>
<sequence>MTTQTFTPGTARRLLYINPLQIDVVMGILRLFSDECVCCLISDPMRSSLPDPTDGAMTCLSCGYIQHTLTMQAKPSGTVSRICLITSDPSDFLPSRNNPPSDQSTAAPVVIAYFPDAPKSGQGTLAETMRKLRDQMPIMARRHRLVFRMSRKGWRNFRMHGIQPDTGIKHVFERDSPYWKDVDLGDCLHELASQSAGVRWASLRLLFYFKFNSIHGVLDGTVDISDVQTADVGAEIVDLERAAGLG</sequence>
<keyword evidence="2" id="KW-1185">Reference proteome</keyword>
<organism evidence="1 2">
    <name type="scientific">Phlebiopsis gigantea (strain 11061_1 CR5-6)</name>
    <name type="common">White-rot fungus</name>
    <name type="synonym">Peniophora gigantea</name>
    <dbReference type="NCBI Taxonomy" id="745531"/>
    <lineage>
        <taxon>Eukaryota</taxon>
        <taxon>Fungi</taxon>
        <taxon>Dikarya</taxon>
        <taxon>Basidiomycota</taxon>
        <taxon>Agaricomycotina</taxon>
        <taxon>Agaricomycetes</taxon>
        <taxon>Polyporales</taxon>
        <taxon>Phanerochaetaceae</taxon>
        <taxon>Phlebiopsis</taxon>
    </lineage>
</organism>
<protein>
    <submittedName>
        <fullName evidence="1">Uncharacterized protein</fullName>
    </submittedName>
</protein>
<name>A0A0C3S9C0_PHLG1</name>
<dbReference type="HOGENOM" id="CLU_1129430_0_0_1"/>
<accession>A0A0C3S9C0</accession>